<dbReference type="InterPro" id="IPR036249">
    <property type="entry name" value="Thioredoxin-like_sf"/>
</dbReference>
<dbReference type="PANTHER" id="PTHR12151:SF25">
    <property type="entry name" value="LINALOOL DEHYDRATASE_ISOMERASE DOMAIN-CONTAINING PROTEIN"/>
    <property type="match status" value="1"/>
</dbReference>
<name>A0ABQ6LT67_9RHOB</name>
<dbReference type="SUPFAM" id="SSF52833">
    <property type="entry name" value="Thioredoxin-like"/>
    <property type="match status" value="1"/>
</dbReference>
<dbReference type="PANTHER" id="PTHR12151">
    <property type="entry name" value="ELECTRON TRANSPORT PROTIN SCO1/SENC FAMILY MEMBER"/>
    <property type="match status" value="1"/>
</dbReference>
<evidence type="ECO:0000256" key="1">
    <source>
        <dbReference type="ARBA" id="ARBA00010996"/>
    </source>
</evidence>
<dbReference type="InterPro" id="IPR003782">
    <property type="entry name" value="SCO1/SenC"/>
</dbReference>
<evidence type="ECO:0000313" key="2">
    <source>
        <dbReference type="EMBL" id="GMG85277.1"/>
    </source>
</evidence>
<sequence length="232" mass="23480">MRRRVCAALGVLAVGLVLELGLVLASGVARGHDGVVHDSAAEAAAHGAGDGRIAAAPAAAGAAPAPSAGLPFPVEIAPRFALTDHTGRAVTQADFAGRPMLVFFGYANCDSICSVALPRLAEALELMGPAGAGLAPVLITIDPARDTVAALGPALARWHPRLIGLTGPEAALAEARAAFQVEVSQVAEDPAGNPIYAHGSFLYLVGPEGRVLTLMPPILGPERIAEIVAGYL</sequence>
<reference evidence="2 3" key="1">
    <citation type="submission" date="2023-04" db="EMBL/GenBank/DDBJ databases">
        <title>Marinoamorphus aggregata gen. nov., sp. Nov., isolate from tissue of brittle star Ophioplocus japonicus.</title>
        <authorList>
            <person name="Kawano K."/>
            <person name="Sawayama S."/>
            <person name="Nakagawa S."/>
        </authorList>
    </citation>
    <scope>NUCLEOTIDE SEQUENCE [LARGE SCALE GENOMIC DNA]</scope>
    <source>
        <strain evidence="2 3">NKW23</strain>
    </source>
</reference>
<dbReference type="Pfam" id="PF02630">
    <property type="entry name" value="SCO1-SenC"/>
    <property type="match status" value="1"/>
</dbReference>
<evidence type="ECO:0008006" key="4">
    <source>
        <dbReference type="Google" id="ProtNLM"/>
    </source>
</evidence>
<dbReference type="Proteomes" id="UP001239909">
    <property type="component" value="Unassembled WGS sequence"/>
</dbReference>
<proteinExistence type="inferred from homology"/>
<accession>A0ABQ6LT67</accession>
<keyword evidence="3" id="KW-1185">Reference proteome</keyword>
<dbReference type="RefSeq" id="WP_285674567.1">
    <property type="nucleotide sequence ID" value="NZ_BSYI01000057.1"/>
</dbReference>
<evidence type="ECO:0000313" key="3">
    <source>
        <dbReference type="Proteomes" id="UP001239909"/>
    </source>
</evidence>
<protein>
    <recommendedName>
        <fullName evidence="4">SCO family protein</fullName>
    </recommendedName>
</protein>
<dbReference type="EMBL" id="BSYI01000057">
    <property type="protein sequence ID" value="GMG85277.1"/>
    <property type="molecule type" value="Genomic_DNA"/>
</dbReference>
<dbReference type="CDD" id="cd02968">
    <property type="entry name" value="SCO"/>
    <property type="match status" value="1"/>
</dbReference>
<gene>
    <name evidence="2" type="ORF">LNKW23_44950</name>
</gene>
<dbReference type="Gene3D" id="3.40.30.10">
    <property type="entry name" value="Glutaredoxin"/>
    <property type="match status" value="1"/>
</dbReference>
<comment type="similarity">
    <text evidence="1">Belongs to the SCO1/2 family.</text>
</comment>
<organism evidence="2 3">
    <name type="scientific">Paralimibaculum aggregatum</name>
    <dbReference type="NCBI Taxonomy" id="3036245"/>
    <lineage>
        <taxon>Bacteria</taxon>
        <taxon>Pseudomonadati</taxon>
        <taxon>Pseudomonadota</taxon>
        <taxon>Alphaproteobacteria</taxon>
        <taxon>Rhodobacterales</taxon>
        <taxon>Paracoccaceae</taxon>
        <taxon>Paralimibaculum</taxon>
    </lineage>
</organism>
<comment type="caution">
    <text evidence="2">The sequence shown here is derived from an EMBL/GenBank/DDBJ whole genome shotgun (WGS) entry which is preliminary data.</text>
</comment>